<evidence type="ECO:0000313" key="2">
    <source>
        <dbReference type="EMBL" id="KAH9382251.1"/>
    </source>
</evidence>
<dbReference type="OrthoDB" id="2668416at2759"/>
<sequence length="103" mass="12173">MVDCDSDEEFDCALSIALCKVARVDCHRVNGYFQQVTTKYLDFEFKRLFRLSRETFDHLCARFRLSPLFPKKCLRSSTNHSRKELPDNTELPWMPNNHVLSSR</sequence>
<gene>
    <name evidence="2" type="ORF">HPB48_022600</name>
</gene>
<dbReference type="EMBL" id="JABSTR010000011">
    <property type="protein sequence ID" value="KAH9382251.1"/>
    <property type="molecule type" value="Genomic_DNA"/>
</dbReference>
<dbReference type="Proteomes" id="UP000821853">
    <property type="component" value="Chromosome 9"/>
</dbReference>
<evidence type="ECO:0000256" key="1">
    <source>
        <dbReference type="SAM" id="MobiDB-lite"/>
    </source>
</evidence>
<accession>A0A9J6H4L9</accession>
<feature type="region of interest" description="Disordered" evidence="1">
    <location>
        <begin position="76"/>
        <end position="103"/>
    </location>
</feature>
<protein>
    <submittedName>
        <fullName evidence="2">Uncharacterized protein</fullName>
    </submittedName>
</protein>
<organism evidence="2 3">
    <name type="scientific">Haemaphysalis longicornis</name>
    <name type="common">Bush tick</name>
    <dbReference type="NCBI Taxonomy" id="44386"/>
    <lineage>
        <taxon>Eukaryota</taxon>
        <taxon>Metazoa</taxon>
        <taxon>Ecdysozoa</taxon>
        <taxon>Arthropoda</taxon>
        <taxon>Chelicerata</taxon>
        <taxon>Arachnida</taxon>
        <taxon>Acari</taxon>
        <taxon>Parasitiformes</taxon>
        <taxon>Ixodida</taxon>
        <taxon>Ixodoidea</taxon>
        <taxon>Ixodidae</taxon>
        <taxon>Haemaphysalinae</taxon>
        <taxon>Haemaphysalis</taxon>
    </lineage>
</organism>
<name>A0A9J6H4L9_HAELO</name>
<reference evidence="2 3" key="1">
    <citation type="journal article" date="2020" name="Cell">
        <title>Large-Scale Comparative Analyses of Tick Genomes Elucidate Their Genetic Diversity and Vector Capacities.</title>
        <authorList>
            <consortium name="Tick Genome and Microbiome Consortium (TIGMIC)"/>
            <person name="Jia N."/>
            <person name="Wang J."/>
            <person name="Shi W."/>
            <person name="Du L."/>
            <person name="Sun Y."/>
            <person name="Zhan W."/>
            <person name="Jiang J.F."/>
            <person name="Wang Q."/>
            <person name="Zhang B."/>
            <person name="Ji P."/>
            <person name="Bell-Sakyi L."/>
            <person name="Cui X.M."/>
            <person name="Yuan T.T."/>
            <person name="Jiang B.G."/>
            <person name="Yang W.F."/>
            <person name="Lam T.T."/>
            <person name="Chang Q.C."/>
            <person name="Ding S.J."/>
            <person name="Wang X.J."/>
            <person name="Zhu J.G."/>
            <person name="Ruan X.D."/>
            <person name="Zhao L."/>
            <person name="Wei J.T."/>
            <person name="Ye R.Z."/>
            <person name="Que T.C."/>
            <person name="Du C.H."/>
            <person name="Zhou Y.H."/>
            <person name="Cheng J.X."/>
            <person name="Dai P.F."/>
            <person name="Guo W.B."/>
            <person name="Han X.H."/>
            <person name="Huang E.J."/>
            <person name="Li L.F."/>
            <person name="Wei W."/>
            <person name="Gao Y.C."/>
            <person name="Liu J.Z."/>
            <person name="Shao H.Z."/>
            <person name="Wang X."/>
            <person name="Wang C.C."/>
            <person name="Yang T.C."/>
            <person name="Huo Q.B."/>
            <person name="Li W."/>
            <person name="Chen H.Y."/>
            <person name="Chen S.E."/>
            <person name="Zhou L.G."/>
            <person name="Ni X.B."/>
            <person name="Tian J.H."/>
            <person name="Sheng Y."/>
            <person name="Liu T."/>
            <person name="Pan Y.S."/>
            <person name="Xia L.Y."/>
            <person name="Li J."/>
            <person name="Zhao F."/>
            <person name="Cao W.C."/>
        </authorList>
    </citation>
    <scope>NUCLEOTIDE SEQUENCE [LARGE SCALE GENOMIC DNA]</scope>
    <source>
        <strain evidence="2">HaeL-2018</strain>
    </source>
</reference>
<keyword evidence="3" id="KW-1185">Reference proteome</keyword>
<comment type="caution">
    <text evidence="2">The sequence shown here is derived from an EMBL/GenBank/DDBJ whole genome shotgun (WGS) entry which is preliminary data.</text>
</comment>
<dbReference type="AlphaFoldDB" id="A0A9J6H4L9"/>
<dbReference type="OMA" id="NTELPWM"/>
<dbReference type="VEuPathDB" id="VectorBase:HLOH_052842"/>
<proteinExistence type="predicted"/>
<evidence type="ECO:0000313" key="3">
    <source>
        <dbReference type="Proteomes" id="UP000821853"/>
    </source>
</evidence>